<evidence type="ECO:0000256" key="1">
    <source>
        <dbReference type="SAM" id="MobiDB-lite"/>
    </source>
</evidence>
<keyword evidence="3" id="KW-1185">Reference proteome</keyword>
<feature type="region of interest" description="Disordered" evidence="1">
    <location>
        <begin position="108"/>
        <end position="132"/>
    </location>
</feature>
<accession>A0A195BQV4</accession>
<dbReference type="EMBL" id="KQ976421">
    <property type="protein sequence ID" value="KYM89089.1"/>
    <property type="molecule type" value="Genomic_DNA"/>
</dbReference>
<protein>
    <submittedName>
        <fullName evidence="2">Uncharacterized protein</fullName>
    </submittedName>
</protein>
<sequence length="132" mass="13805">MSGVAHRRRSVRNDGVVGSDWNLSFSSLLVSLCSATRDNGVGVVTTVGSLGACSTGASPSEVSSSNETSSRGPLPFAVAISNFKPSAKVVGDIVDLLKTIEKISMNDEEVENSHSQCSKVSESKKMTTRVKG</sequence>
<organism evidence="2 3">
    <name type="scientific">Atta colombica</name>
    <dbReference type="NCBI Taxonomy" id="520822"/>
    <lineage>
        <taxon>Eukaryota</taxon>
        <taxon>Metazoa</taxon>
        <taxon>Ecdysozoa</taxon>
        <taxon>Arthropoda</taxon>
        <taxon>Hexapoda</taxon>
        <taxon>Insecta</taxon>
        <taxon>Pterygota</taxon>
        <taxon>Neoptera</taxon>
        <taxon>Endopterygota</taxon>
        <taxon>Hymenoptera</taxon>
        <taxon>Apocrita</taxon>
        <taxon>Aculeata</taxon>
        <taxon>Formicoidea</taxon>
        <taxon>Formicidae</taxon>
        <taxon>Myrmicinae</taxon>
        <taxon>Atta</taxon>
    </lineage>
</organism>
<gene>
    <name evidence="2" type="ORF">ALC53_02472</name>
</gene>
<evidence type="ECO:0000313" key="2">
    <source>
        <dbReference type="EMBL" id="KYM89089.1"/>
    </source>
</evidence>
<dbReference type="Proteomes" id="UP000078540">
    <property type="component" value="Unassembled WGS sequence"/>
</dbReference>
<evidence type="ECO:0000313" key="3">
    <source>
        <dbReference type="Proteomes" id="UP000078540"/>
    </source>
</evidence>
<name>A0A195BQV4_9HYME</name>
<proteinExistence type="predicted"/>
<dbReference type="AlphaFoldDB" id="A0A195BQV4"/>
<reference evidence="2 3" key="1">
    <citation type="submission" date="2015-09" db="EMBL/GenBank/DDBJ databases">
        <title>Atta colombica WGS genome.</title>
        <authorList>
            <person name="Nygaard S."/>
            <person name="Hu H."/>
            <person name="Boomsma J."/>
            <person name="Zhang G."/>
        </authorList>
    </citation>
    <scope>NUCLEOTIDE SEQUENCE [LARGE SCALE GENOMIC DNA]</scope>
    <source>
        <strain evidence="2">Treedump-2</strain>
        <tissue evidence="2">Whole body</tissue>
    </source>
</reference>